<sequence>MTMPEHESKHLRTSTFLQVMNTLGISDAIKIAVGTILKVRACRCILVIHRICRLPGPLRSWERSWHV</sequence>
<evidence type="ECO:0000313" key="1">
    <source>
        <dbReference type="EMBL" id="JAD78845.1"/>
    </source>
</evidence>
<accession>A0A0A9CZN1</accession>
<organism evidence="1">
    <name type="scientific">Arundo donax</name>
    <name type="common">Giant reed</name>
    <name type="synonym">Donax arundinaceus</name>
    <dbReference type="NCBI Taxonomy" id="35708"/>
    <lineage>
        <taxon>Eukaryota</taxon>
        <taxon>Viridiplantae</taxon>
        <taxon>Streptophyta</taxon>
        <taxon>Embryophyta</taxon>
        <taxon>Tracheophyta</taxon>
        <taxon>Spermatophyta</taxon>
        <taxon>Magnoliopsida</taxon>
        <taxon>Liliopsida</taxon>
        <taxon>Poales</taxon>
        <taxon>Poaceae</taxon>
        <taxon>PACMAD clade</taxon>
        <taxon>Arundinoideae</taxon>
        <taxon>Arundineae</taxon>
        <taxon>Arundo</taxon>
    </lineage>
</organism>
<dbReference type="EMBL" id="GBRH01219050">
    <property type="protein sequence ID" value="JAD78845.1"/>
    <property type="molecule type" value="Transcribed_RNA"/>
</dbReference>
<dbReference type="AlphaFoldDB" id="A0A0A9CZN1"/>
<reference evidence="1" key="2">
    <citation type="journal article" date="2015" name="Data Brief">
        <title>Shoot transcriptome of the giant reed, Arundo donax.</title>
        <authorList>
            <person name="Barrero R.A."/>
            <person name="Guerrero F.D."/>
            <person name="Moolhuijzen P."/>
            <person name="Goolsby J.A."/>
            <person name="Tidwell J."/>
            <person name="Bellgard S.E."/>
            <person name="Bellgard M.I."/>
        </authorList>
    </citation>
    <scope>NUCLEOTIDE SEQUENCE</scope>
    <source>
        <tissue evidence="1">Shoot tissue taken approximately 20 cm above the soil surface</tissue>
    </source>
</reference>
<proteinExistence type="predicted"/>
<name>A0A0A9CZN1_ARUDO</name>
<protein>
    <submittedName>
        <fullName evidence="1">Uncharacterized protein</fullName>
    </submittedName>
</protein>
<reference evidence="1" key="1">
    <citation type="submission" date="2014-09" db="EMBL/GenBank/DDBJ databases">
        <authorList>
            <person name="Magalhaes I.L.F."/>
            <person name="Oliveira U."/>
            <person name="Santos F.R."/>
            <person name="Vidigal T.H.D.A."/>
            <person name="Brescovit A.D."/>
            <person name="Santos A.J."/>
        </authorList>
    </citation>
    <scope>NUCLEOTIDE SEQUENCE</scope>
    <source>
        <tissue evidence="1">Shoot tissue taken approximately 20 cm above the soil surface</tissue>
    </source>
</reference>